<organism evidence="3 4">
    <name type="scientific">Pinctada imbricata</name>
    <name type="common">Atlantic pearl-oyster</name>
    <name type="synonym">Pinctada martensii</name>
    <dbReference type="NCBI Taxonomy" id="66713"/>
    <lineage>
        <taxon>Eukaryota</taxon>
        <taxon>Metazoa</taxon>
        <taxon>Spiralia</taxon>
        <taxon>Lophotrochozoa</taxon>
        <taxon>Mollusca</taxon>
        <taxon>Bivalvia</taxon>
        <taxon>Autobranchia</taxon>
        <taxon>Pteriomorphia</taxon>
        <taxon>Pterioida</taxon>
        <taxon>Pterioidea</taxon>
        <taxon>Pteriidae</taxon>
        <taxon>Pinctada</taxon>
    </lineage>
</organism>
<evidence type="ECO:0000256" key="1">
    <source>
        <dbReference type="SAM" id="MobiDB-lite"/>
    </source>
</evidence>
<dbReference type="AlphaFoldDB" id="A0AA88YJZ0"/>
<feature type="compositionally biased region" description="Basic and acidic residues" evidence="1">
    <location>
        <begin position="709"/>
        <end position="718"/>
    </location>
</feature>
<dbReference type="PROSITE" id="PS51140">
    <property type="entry name" value="CUE"/>
    <property type="match status" value="1"/>
</dbReference>
<dbReference type="GO" id="GO:0043130">
    <property type="term" value="F:ubiquitin binding"/>
    <property type="evidence" value="ECO:0007669"/>
    <property type="project" value="InterPro"/>
</dbReference>
<dbReference type="SUPFAM" id="SSF46934">
    <property type="entry name" value="UBA-like"/>
    <property type="match status" value="1"/>
</dbReference>
<dbReference type="PANTHER" id="PTHR21494">
    <property type="entry name" value="ACTIVATING SIGNAL COINTEGRATOR 1 COMPLEX SUBUNIT 2 ASC-1 COMPLEX SUBUNIT P100"/>
    <property type="match status" value="1"/>
</dbReference>
<feature type="compositionally biased region" description="Basic residues" evidence="1">
    <location>
        <begin position="689"/>
        <end position="700"/>
    </location>
</feature>
<feature type="region of interest" description="Disordered" evidence="1">
    <location>
        <begin position="612"/>
        <end position="764"/>
    </location>
</feature>
<dbReference type="InterPro" id="IPR003892">
    <property type="entry name" value="CUE"/>
</dbReference>
<feature type="domain" description="CUE" evidence="2">
    <location>
        <begin position="466"/>
        <end position="509"/>
    </location>
</feature>
<gene>
    <name evidence="3" type="ORF">FSP39_005836</name>
</gene>
<dbReference type="SMART" id="SM00546">
    <property type="entry name" value="CUE"/>
    <property type="match status" value="1"/>
</dbReference>
<dbReference type="EMBL" id="VSWD01000002">
    <property type="protein sequence ID" value="KAK3107045.1"/>
    <property type="molecule type" value="Genomic_DNA"/>
</dbReference>
<dbReference type="Gene3D" id="1.10.8.10">
    <property type="entry name" value="DNA helicase RuvA subunit, C-terminal domain"/>
    <property type="match status" value="1"/>
</dbReference>
<feature type="compositionally biased region" description="Basic residues" evidence="1">
    <location>
        <begin position="732"/>
        <end position="749"/>
    </location>
</feature>
<dbReference type="InterPro" id="IPR009060">
    <property type="entry name" value="UBA-like_sf"/>
</dbReference>
<dbReference type="Pfam" id="PF02845">
    <property type="entry name" value="CUE"/>
    <property type="match status" value="1"/>
</dbReference>
<dbReference type="GO" id="GO:0006355">
    <property type="term" value="P:regulation of DNA-templated transcription"/>
    <property type="evidence" value="ECO:0007669"/>
    <property type="project" value="TreeGrafter"/>
</dbReference>
<evidence type="ECO:0000313" key="4">
    <source>
        <dbReference type="Proteomes" id="UP001186944"/>
    </source>
</evidence>
<dbReference type="PANTHER" id="PTHR21494:SF0">
    <property type="entry name" value="ACTIVATING SIGNAL COINTEGRATOR 1 COMPLEX SUBUNIT 2"/>
    <property type="match status" value="1"/>
</dbReference>
<feature type="compositionally biased region" description="Polar residues" evidence="1">
    <location>
        <begin position="417"/>
        <end position="428"/>
    </location>
</feature>
<evidence type="ECO:0000313" key="3">
    <source>
        <dbReference type="EMBL" id="KAK3107045.1"/>
    </source>
</evidence>
<dbReference type="InterPro" id="IPR052586">
    <property type="entry name" value="ASCC2"/>
</dbReference>
<protein>
    <recommendedName>
        <fullName evidence="2">CUE domain-containing protein</fullName>
    </recommendedName>
</protein>
<keyword evidence="4" id="KW-1185">Reference proteome</keyword>
<evidence type="ECO:0000259" key="2">
    <source>
        <dbReference type="PROSITE" id="PS51140"/>
    </source>
</evidence>
<feature type="region of interest" description="Disordered" evidence="1">
    <location>
        <begin position="413"/>
        <end position="450"/>
    </location>
</feature>
<comment type="caution">
    <text evidence="3">The sequence shown here is derived from an EMBL/GenBank/DDBJ whole genome shotgun (WGS) entry which is preliminary data.</text>
</comment>
<feature type="compositionally biased region" description="Acidic residues" evidence="1">
    <location>
        <begin position="651"/>
        <end position="661"/>
    </location>
</feature>
<dbReference type="Proteomes" id="UP001186944">
    <property type="component" value="Unassembled WGS sequence"/>
</dbReference>
<accession>A0AA88YJZ0</accession>
<sequence length="764" mass="86703">MSHQKFWCQAIFDESLHNLIDTYLRFAPRSYDVIYELPSEYRGVHDEVHRMIFFTCLRMATHKESKENFLTPKVFGEILYANFLFDVPKLFDLCVLYSEGNSQLLAKMVENIFTQQPNYTEDLRLTVPTLLQVFTVPTLLQVFTVPTLLQVFTVPTLLRVFTVPTLLQVFTVPTLLQVFTVPTLLQVFTVPTLLQVFTVPTLLQVFTVPTLLQVFTVPTLLQVSTVPTLLQVFTVPTLLQVFESIEEKCGIREISPDHSPQKLGSPRADNPVLDTMSEASLQDMVFYLADVSITLSVFVEIYPPSAQVFIEDNFIQSIQRLFYQKMSQAKKGMMKLVHLILNNCFIQPILENRESVERYVEGFLELMATLLNDRSPIELFIFKKPHRKQLYQTRVQYIQDAFSSAFATYGKRRAPTGATNQGGRTSPDGSPGLDDEGGASGGYKPTSSSVKQEQLGACAATVTGVELDSIITSVQDLLPDLGPGFIELCLEEMDYNTEKVINAVLEDKLPPSLQDIDRQLQREPKQVEDSVISSRANIYDHDEFDVFSRESIDTSRIFKGKQSKTDKLTLDEARGFDDVKQRISQAYSIRVETVDGDDPSQMTELYDDEYDDTYDANNVGADDADSADELTTRRPFTTPRVLGGKTVKSESEDDSNSEESGEESKPRDEFITNPALIRQRNEERAQWKAMRRGQGHRPPSRGRGQGQEGGERRYDVKGRGKGQGQSDDVVRNRRWKEQHKSSRGNHNRRFMSDKKRMGFGVPPK</sequence>
<reference evidence="3" key="1">
    <citation type="submission" date="2019-08" db="EMBL/GenBank/DDBJ databases">
        <title>The improved chromosome-level genome for the pearl oyster Pinctada fucata martensii using PacBio sequencing and Hi-C.</title>
        <authorList>
            <person name="Zheng Z."/>
        </authorList>
    </citation>
    <scope>NUCLEOTIDE SEQUENCE</scope>
    <source>
        <strain evidence="3">ZZ-2019</strain>
        <tissue evidence="3">Adductor muscle</tissue>
    </source>
</reference>
<name>A0AA88YJZ0_PINIB</name>
<proteinExistence type="predicted"/>
<dbReference type="CDD" id="cd14364">
    <property type="entry name" value="CUE_ASCC2"/>
    <property type="match status" value="1"/>
</dbReference>
<dbReference type="InterPro" id="IPR041800">
    <property type="entry name" value="ASCC2_CUE"/>
</dbReference>